<evidence type="ECO:0000313" key="3">
    <source>
        <dbReference type="EMBL" id="MDT0645463.1"/>
    </source>
</evidence>
<dbReference type="EMBL" id="JAVRHO010000002">
    <property type="protein sequence ID" value="MDT0645463.1"/>
    <property type="molecule type" value="Genomic_DNA"/>
</dbReference>
<dbReference type="Proteomes" id="UP001245285">
    <property type="component" value="Unassembled WGS sequence"/>
</dbReference>
<proteinExistence type="predicted"/>
<protein>
    <submittedName>
        <fullName evidence="3">Energy transducer TonB</fullName>
    </submittedName>
</protein>
<evidence type="ECO:0000313" key="4">
    <source>
        <dbReference type="Proteomes" id="UP001245285"/>
    </source>
</evidence>
<reference evidence="3 4" key="1">
    <citation type="submission" date="2023-09" db="EMBL/GenBank/DDBJ databases">
        <authorList>
            <person name="Rey-Velasco X."/>
        </authorList>
    </citation>
    <scope>NUCLEOTIDE SEQUENCE [LARGE SCALE GENOMIC DNA]</scope>
    <source>
        <strain evidence="3 4">F260</strain>
    </source>
</reference>
<sequence length="136" mass="15012">MKKILVVLLLFTASMGFAQEGVKVDGNTITVKESAPVWPGCEDSEDKKKCFNQNLMQHIKENYKYPRNEAGDFIRGKATIALSIDEEGIVVVRSVKGENGQINKAAEAMIKKIPKMQPGMRGGKPTSIKYTIPLTL</sequence>
<accession>A0ABU3CGT8</accession>
<gene>
    <name evidence="3" type="ORF">RM545_02070</name>
</gene>
<feature type="chain" id="PRO_5047061324" evidence="1">
    <location>
        <begin position="19"/>
        <end position="136"/>
    </location>
</feature>
<evidence type="ECO:0000256" key="1">
    <source>
        <dbReference type="SAM" id="SignalP"/>
    </source>
</evidence>
<keyword evidence="1" id="KW-0732">Signal</keyword>
<organism evidence="3 4">
    <name type="scientific">Autumnicola lenta</name>
    <dbReference type="NCBI Taxonomy" id="3075593"/>
    <lineage>
        <taxon>Bacteria</taxon>
        <taxon>Pseudomonadati</taxon>
        <taxon>Bacteroidota</taxon>
        <taxon>Flavobacteriia</taxon>
        <taxon>Flavobacteriales</taxon>
        <taxon>Flavobacteriaceae</taxon>
        <taxon>Autumnicola</taxon>
    </lineage>
</organism>
<keyword evidence="4" id="KW-1185">Reference proteome</keyword>
<name>A0ABU3CGT8_9FLAO</name>
<dbReference type="InterPro" id="IPR037682">
    <property type="entry name" value="TonB_C"/>
</dbReference>
<evidence type="ECO:0000259" key="2">
    <source>
        <dbReference type="Pfam" id="PF03544"/>
    </source>
</evidence>
<feature type="signal peptide" evidence="1">
    <location>
        <begin position="1"/>
        <end position="18"/>
    </location>
</feature>
<comment type="caution">
    <text evidence="3">The sequence shown here is derived from an EMBL/GenBank/DDBJ whole genome shotgun (WGS) entry which is preliminary data.</text>
</comment>
<dbReference type="Pfam" id="PF03544">
    <property type="entry name" value="TonB_C"/>
    <property type="match status" value="1"/>
</dbReference>
<dbReference type="Gene3D" id="3.30.1150.10">
    <property type="match status" value="1"/>
</dbReference>
<dbReference type="SUPFAM" id="SSF74653">
    <property type="entry name" value="TolA/TonB C-terminal domain"/>
    <property type="match status" value="1"/>
</dbReference>
<feature type="domain" description="TonB C-terminal" evidence="2">
    <location>
        <begin position="63"/>
        <end position="134"/>
    </location>
</feature>
<dbReference type="RefSeq" id="WP_311493634.1">
    <property type="nucleotide sequence ID" value="NZ_JAVRHO010000002.1"/>
</dbReference>